<name>A0A166KS81_9AGAM</name>
<reference evidence="5 6" key="1">
    <citation type="journal article" date="2016" name="Mol. Biol. Evol.">
        <title>Comparative Genomics of Early-Diverging Mushroom-Forming Fungi Provides Insights into the Origins of Lignocellulose Decay Capabilities.</title>
        <authorList>
            <person name="Nagy L.G."/>
            <person name="Riley R."/>
            <person name="Tritt A."/>
            <person name="Adam C."/>
            <person name="Daum C."/>
            <person name="Floudas D."/>
            <person name="Sun H."/>
            <person name="Yadav J.S."/>
            <person name="Pangilinan J."/>
            <person name="Larsson K.H."/>
            <person name="Matsuura K."/>
            <person name="Barry K."/>
            <person name="Labutti K."/>
            <person name="Kuo R."/>
            <person name="Ohm R.A."/>
            <person name="Bhattacharya S.S."/>
            <person name="Shirouzu T."/>
            <person name="Yoshinaga Y."/>
            <person name="Martin F.M."/>
            <person name="Grigoriev I.V."/>
            <person name="Hibbett D.S."/>
        </authorList>
    </citation>
    <scope>NUCLEOTIDE SEQUENCE [LARGE SCALE GENOMIC DNA]</scope>
    <source>
        <strain evidence="5 6">CBS 109695</strain>
    </source>
</reference>
<dbReference type="Gene3D" id="3.30.40.10">
    <property type="entry name" value="Zinc/RING finger domain, C3HC4 (zinc finger)"/>
    <property type="match status" value="1"/>
</dbReference>
<dbReference type="InterPro" id="IPR001841">
    <property type="entry name" value="Znf_RING"/>
</dbReference>
<keyword evidence="6" id="KW-1185">Reference proteome</keyword>
<dbReference type="OrthoDB" id="6105938at2759"/>
<protein>
    <recommendedName>
        <fullName evidence="3">RING-type domain-containing protein</fullName>
    </recommendedName>
</protein>
<dbReference type="Proteomes" id="UP000076532">
    <property type="component" value="Unassembled WGS sequence"/>
</dbReference>
<feature type="region of interest" description="Disordered" evidence="2">
    <location>
        <begin position="288"/>
        <end position="307"/>
    </location>
</feature>
<dbReference type="SMART" id="SM00184">
    <property type="entry name" value="RING"/>
    <property type="match status" value="1"/>
</dbReference>
<evidence type="ECO:0000259" key="3">
    <source>
        <dbReference type="PROSITE" id="PS50089"/>
    </source>
</evidence>
<accession>A0A166KS81</accession>
<dbReference type="AlphaFoldDB" id="A0A166KS81"/>
<feature type="domain" description="RING-type" evidence="3">
    <location>
        <begin position="205"/>
        <end position="261"/>
    </location>
</feature>
<organism evidence="5 6">
    <name type="scientific">Athelia psychrophila</name>
    <dbReference type="NCBI Taxonomy" id="1759441"/>
    <lineage>
        <taxon>Eukaryota</taxon>
        <taxon>Fungi</taxon>
        <taxon>Dikarya</taxon>
        <taxon>Basidiomycota</taxon>
        <taxon>Agaricomycotina</taxon>
        <taxon>Agaricomycetes</taxon>
        <taxon>Agaricomycetidae</taxon>
        <taxon>Atheliales</taxon>
        <taxon>Atheliaceae</taxon>
        <taxon>Athelia</taxon>
    </lineage>
</organism>
<dbReference type="PANTHER" id="PTHR15898">
    <property type="entry name" value="BIFUNCTIONAL APOPTOSIS REGULATOR"/>
    <property type="match status" value="1"/>
</dbReference>
<evidence type="ECO:0000313" key="5">
    <source>
        <dbReference type="EMBL" id="KZP22202.1"/>
    </source>
</evidence>
<evidence type="ECO:0000256" key="1">
    <source>
        <dbReference type="PROSITE-ProRule" id="PRU00175"/>
    </source>
</evidence>
<dbReference type="EMBL" id="KV417732">
    <property type="protein sequence ID" value="KZP08069.1"/>
    <property type="molecule type" value="Genomic_DNA"/>
</dbReference>
<evidence type="ECO:0000313" key="6">
    <source>
        <dbReference type="Proteomes" id="UP000076532"/>
    </source>
</evidence>
<dbReference type="PANTHER" id="PTHR15898:SF13">
    <property type="entry name" value="BIFUNCTIONAL APOPTOSIS REGULATOR"/>
    <property type="match status" value="1"/>
</dbReference>
<feature type="region of interest" description="Disordered" evidence="2">
    <location>
        <begin position="472"/>
        <end position="499"/>
    </location>
</feature>
<dbReference type="GO" id="GO:0008270">
    <property type="term" value="F:zinc ion binding"/>
    <property type="evidence" value="ECO:0007669"/>
    <property type="project" value="UniProtKB-KW"/>
</dbReference>
<dbReference type="InterPro" id="IPR013083">
    <property type="entry name" value="Znf_RING/FYVE/PHD"/>
</dbReference>
<dbReference type="EMBL" id="KV417541">
    <property type="protein sequence ID" value="KZP22202.1"/>
    <property type="molecule type" value="Genomic_DNA"/>
</dbReference>
<feature type="compositionally biased region" description="Basic and acidic residues" evidence="2">
    <location>
        <begin position="570"/>
        <end position="582"/>
    </location>
</feature>
<dbReference type="Pfam" id="PF13923">
    <property type="entry name" value="zf-C3HC4_2"/>
    <property type="match status" value="1"/>
</dbReference>
<keyword evidence="1" id="KW-0863">Zinc-finger</keyword>
<proteinExistence type="predicted"/>
<keyword evidence="1" id="KW-0479">Metal-binding</keyword>
<sequence>MSSLTLSSSPGPSTRSWNVKRSYSEISVSGEQPSSKKPKTAPASTESGRDKKKRNRRKKRKPSVVVIEDGHARVKGARRGRSEPLVPTSPVTVKPGESSRGLSKTPVDDISGDERDVEQIVAPAQGAEVVDRNEAEPDPAPGPSTQATIDPIVIKKDKGKGKAIDIPQRTAEEEIARLTRELAFKNSLLSKHKDLVAQTQQSIMCQVCLELMYKPYALAPCGHLACYDCLVSWFTAPAPSDPDNHPMLNLTGRKKTCPHCRAVVRERPVQVWGLKDIVASHAKSELLDGNFLPPGEETEGNREENAEPFKDIFRTPGAGAMAHYHPHPAGVFAGGPGILDEEDGGLFRCYDCLHEIWDGVCTGCGREYGGGDDDFDIRDLTGTDSEDEEGLGGGLGWLGAGVEALAQRLHLAAHLHPDLLEDGGEFDSDGASDGYESSFVDDDRPARDPRHGLHRQDAVVLSSDSETDIIVLPPPSQATASGIVDLSDSEDDEDEIEEVPRSRYLAPVAILSGSEGEDDEVEVVSSPHVARRGAISSRNRRALVVVSSDSESDEEDQSDSGSNLVALMLAREREQFGDDGSRPRGHGQYDEEEEDDEEEDSGEEEEDDDDAEDQDQDDEEGEDEDGGLAY</sequence>
<evidence type="ECO:0000313" key="4">
    <source>
        <dbReference type="EMBL" id="KZP08069.1"/>
    </source>
</evidence>
<feature type="compositionally biased region" description="Basic residues" evidence="2">
    <location>
        <begin position="50"/>
        <end position="62"/>
    </location>
</feature>
<feature type="compositionally biased region" description="Acidic residues" evidence="2">
    <location>
        <begin position="590"/>
        <end position="630"/>
    </location>
</feature>
<dbReference type="GO" id="GO:0061630">
    <property type="term" value="F:ubiquitin protein ligase activity"/>
    <property type="evidence" value="ECO:0007669"/>
    <property type="project" value="TreeGrafter"/>
</dbReference>
<feature type="region of interest" description="Disordered" evidence="2">
    <location>
        <begin position="1"/>
        <end position="110"/>
    </location>
</feature>
<feature type="region of interest" description="Disordered" evidence="2">
    <location>
        <begin position="423"/>
        <end position="454"/>
    </location>
</feature>
<keyword evidence="1" id="KW-0862">Zinc</keyword>
<evidence type="ECO:0000256" key="2">
    <source>
        <dbReference type="SAM" id="MobiDB-lite"/>
    </source>
</evidence>
<dbReference type="GO" id="GO:0043161">
    <property type="term" value="P:proteasome-mediated ubiquitin-dependent protein catabolic process"/>
    <property type="evidence" value="ECO:0007669"/>
    <property type="project" value="TreeGrafter"/>
</dbReference>
<gene>
    <name evidence="5" type="ORF">FIBSPDRAFT_1043681</name>
    <name evidence="4" type="ORF">FIBSPDRAFT_1052626</name>
</gene>
<dbReference type="SUPFAM" id="SSF57850">
    <property type="entry name" value="RING/U-box"/>
    <property type="match status" value="1"/>
</dbReference>
<dbReference type="PROSITE" id="PS50089">
    <property type="entry name" value="ZF_RING_2"/>
    <property type="match status" value="1"/>
</dbReference>
<feature type="compositionally biased region" description="Basic and acidic residues" evidence="2">
    <location>
        <begin position="441"/>
        <end position="454"/>
    </location>
</feature>
<dbReference type="GO" id="GO:0005634">
    <property type="term" value="C:nucleus"/>
    <property type="evidence" value="ECO:0007669"/>
    <property type="project" value="TreeGrafter"/>
</dbReference>
<feature type="compositionally biased region" description="Low complexity" evidence="2">
    <location>
        <begin position="1"/>
        <end position="16"/>
    </location>
</feature>
<feature type="region of interest" description="Disordered" evidence="2">
    <location>
        <begin position="513"/>
        <end position="630"/>
    </location>
</feature>
<dbReference type="STRING" id="436010.A0A166KS81"/>
<feature type="compositionally biased region" description="Polar residues" evidence="2">
    <location>
        <begin position="17"/>
        <end position="35"/>
    </location>
</feature>
<feature type="compositionally biased region" description="Acidic residues" evidence="2">
    <location>
        <begin position="487"/>
        <end position="497"/>
    </location>
</feature>